<evidence type="ECO:0008006" key="4">
    <source>
        <dbReference type="Google" id="ProtNLM"/>
    </source>
</evidence>
<reference evidence="3" key="1">
    <citation type="journal article" date="2019" name="Int. J. Syst. Evol. Microbiol.">
        <title>The Global Catalogue of Microorganisms (GCM) 10K type strain sequencing project: providing services to taxonomists for standard genome sequencing and annotation.</title>
        <authorList>
            <consortium name="The Broad Institute Genomics Platform"/>
            <consortium name="The Broad Institute Genome Sequencing Center for Infectious Disease"/>
            <person name="Wu L."/>
            <person name="Ma J."/>
        </authorList>
    </citation>
    <scope>NUCLEOTIDE SEQUENCE [LARGE SCALE GENOMIC DNA]</scope>
    <source>
        <strain evidence="3">CCUG 64793</strain>
    </source>
</reference>
<accession>A0ABW3NVV7</accession>
<dbReference type="Proteomes" id="UP001597131">
    <property type="component" value="Unassembled WGS sequence"/>
</dbReference>
<evidence type="ECO:0000313" key="2">
    <source>
        <dbReference type="EMBL" id="MFD1096264.1"/>
    </source>
</evidence>
<dbReference type="RefSeq" id="WP_380745747.1">
    <property type="nucleotide sequence ID" value="NZ_JBHTLI010000002.1"/>
</dbReference>
<keyword evidence="3" id="KW-1185">Reference proteome</keyword>
<dbReference type="EMBL" id="JBHTLI010000002">
    <property type="protein sequence ID" value="MFD1096264.1"/>
    <property type="molecule type" value="Genomic_DNA"/>
</dbReference>
<protein>
    <recommendedName>
        <fullName evidence="4">Nicotinate-nucleotide adenylyltransferase</fullName>
    </recommendedName>
</protein>
<evidence type="ECO:0000256" key="1">
    <source>
        <dbReference type="SAM" id="SignalP"/>
    </source>
</evidence>
<keyword evidence="1" id="KW-0732">Signal</keyword>
<feature type="chain" id="PRO_5045221785" description="Nicotinate-nucleotide adenylyltransferase" evidence="1">
    <location>
        <begin position="22"/>
        <end position="187"/>
    </location>
</feature>
<proteinExistence type="predicted"/>
<sequence>MKTLIFYSLMVCFIAAGTVNAQEITELEETKVVYKPVKHALSPDLNAVSISIEEEYAGEFLEDPLAFLRENFDIQDLIDQTADKDYDTYTVVLNHSKGFLRANFDDEGKMIKNDQVFRNILIPRDLIIALYKQHKGWEIVKNKYVASGNGDRVDNAFYKIKLTNGNETRRLKLEMKPNEGFALVQKN</sequence>
<evidence type="ECO:0000313" key="3">
    <source>
        <dbReference type="Proteomes" id="UP001597131"/>
    </source>
</evidence>
<comment type="caution">
    <text evidence="2">The sequence shown here is derived from an EMBL/GenBank/DDBJ whole genome shotgun (WGS) entry which is preliminary data.</text>
</comment>
<organism evidence="2 3">
    <name type="scientific">Salegentibacter chungangensis</name>
    <dbReference type="NCBI Taxonomy" id="1335724"/>
    <lineage>
        <taxon>Bacteria</taxon>
        <taxon>Pseudomonadati</taxon>
        <taxon>Bacteroidota</taxon>
        <taxon>Flavobacteriia</taxon>
        <taxon>Flavobacteriales</taxon>
        <taxon>Flavobacteriaceae</taxon>
        <taxon>Salegentibacter</taxon>
    </lineage>
</organism>
<gene>
    <name evidence="2" type="ORF">ACFQ3Q_10930</name>
</gene>
<feature type="signal peptide" evidence="1">
    <location>
        <begin position="1"/>
        <end position="21"/>
    </location>
</feature>
<name>A0ABW3NVV7_9FLAO</name>